<gene>
    <name evidence="3" type="ORF">Kpho02_38720</name>
</gene>
<dbReference type="PROSITE" id="PS50943">
    <property type="entry name" value="HTH_CROC1"/>
    <property type="match status" value="1"/>
</dbReference>
<proteinExistence type="predicted"/>
<dbReference type="SMART" id="SM00530">
    <property type="entry name" value="HTH_XRE"/>
    <property type="match status" value="1"/>
</dbReference>
<dbReference type="SUPFAM" id="SSF47413">
    <property type="entry name" value="lambda repressor-like DNA-binding domains"/>
    <property type="match status" value="1"/>
</dbReference>
<accession>A0A9W6QAW7</accession>
<dbReference type="Pfam" id="PF13560">
    <property type="entry name" value="HTH_31"/>
    <property type="match status" value="1"/>
</dbReference>
<evidence type="ECO:0000313" key="3">
    <source>
        <dbReference type="EMBL" id="GLW71573.1"/>
    </source>
</evidence>
<feature type="compositionally biased region" description="Basic and acidic residues" evidence="1">
    <location>
        <begin position="77"/>
        <end position="90"/>
    </location>
</feature>
<dbReference type="GO" id="GO:0003677">
    <property type="term" value="F:DNA binding"/>
    <property type="evidence" value="ECO:0007669"/>
    <property type="project" value="InterPro"/>
</dbReference>
<dbReference type="InterPro" id="IPR010982">
    <property type="entry name" value="Lambda_DNA-bd_dom_sf"/>
</dbReference>
<dbReference type="Proteomes" id="UP001165041">
    <property type="component" value="Unassembled WGS sequence"/>
</dbReference>
<evidence type="ECO:0000256" key="1">
    <source>
        <dbReference type="SAM" id="MobiDB-lite"/>
    </source>
</evidence>
<sequence>MLGAPNPVELPDGGSWQEFGALLRHWRRHAGWTQAQLGAAVGYDHTAVSRLEHGARRATPRLARRIDELLGAGGELVRSHDRAESAEGDRPALPPHLLRPPLPTGPGPGPVPGGGPVPAEDCPATLPDHDVQCPLHGAAGCQPPPPATALALHAAFCADPAAPLDTDTVHALAAVLGAVLGTQLHGAERAMGERGPGTVIEGTLRAVVARLADAPVRHRRVLARLAAEYAHAAGSLRLHGGRPATAMACFDRALGWAALAGDPTTQAAALSDMAVLGLLDDDPAAAGDYAREIRRAAPDRHWSDALAELGEARATALAGDARTTARHLGRARQHLDRPDRALPDAEARVPWLAPAALRLRVESGSSAALRDLAAATADPRLARHALTAATAALDLLGDGRLPAARAMLTVRIADCHLCADDPRPALATLTPLLTADPAPLPALVRHELRGVRSRLAAGAGRWGAEAAEAATRLGAVV</sequence>
<dbReference type="InterPro" id="IPR001387">
    <property type="entry name" value="Cro/C1-type_HTH"/>
</dbReference>
<feature type="domain" description="HTH cro/C1-type" evidence="2">
    <location>
        <begin position="23"/>
        <end position="76"/>
    </location>
</feature>
<dbReference type="CDD" id="cd00093">
    <property type="entry name" value="HTH_XRE"/>
    <property type="match status" value="1"/>
</dbReference>
<name>A0A9W6QAW7_9ACTN</name>
<evidence type="ECO:0000313" key="4">
    <source>
        <dbReference type="Proteomes" id="UP001165041"/>
    </source>
</evidence>
<feature type="region of interest" description="Disordered" evidence="1">
    <location>
        <begin position="77"/>
        <end position="123"/>
    </location>
</feature>
<dbReference type="AlphaFoldDB" id="A0A9W6QAW7"/>
<feature type="compositionally biased region" description="Pro residues" evidence="1">
    <location>
        <begin position="92"/>
        <end position="115"/>
    </location>
</feature>
<dbReference type="EMBL" id="BSSA01000012">
    <property type="protein sequence ID" value="GLW71573.1"/>
    <property type="molecule type" value="Genomic_DNA"/>
</dbReference>
<comment type="caution">
    <text evidence="3">The sequence shown here is derived from an EMBL/GenBank/DDBJ whole genome shotgun (WGS) entry which is preliminary data.</text>
</comment>
<protein>
    <submittedName>
        <fullName evidence="3">Transcriptional regulator</fullName>
    </submittedName>
</protein>
<dbReference type="RefSeq" id="WP_285737332.1">
    <property type="nucleotide sequence ID" value="NZ_BSSA01000012.1"/>
</dbReference>
<reference evidence="3" key="1">
    <citation type="submission" date="2023-02" db="EMBL/GenBank/DDBJ databases">
        <title>Kitasatospora phosalacinea NBRC 14627.</title>
        <authorList>
            <person name="Ichikawa N."/>
            <person name="Sato H."/>
            <person name="Tonouchi N."/>
        </authorList>
    </citation>
    <scope>NUCLEOTIDE SEQUENCE</scope>
    <source>
        <strain evidence="3">NBRC 14627</strain>
    </source>
</reference>
<evidence type="ECO:0000259" key="2">
    <source>
        <dbReference type="PROSITE" id="PS50943"/>
    </source>
</evidence>
<organism evidence="3 4">
    <name type="scientific">Kitasatospora phosalacinea</name>
    <dbReference type="NCBI Taxonomy" id="2065"/>
    <lineage>
        <taxon>Bacteria</taxon>
        <taxon>Bacillati</taxon>
        <taxon>Actinomycetota</taxon>
        <taxon>Actinomycetes</taxon>
        <taxon>Kitasatosporales</taxon>
        <taxon>Streptomycetaceae</taxon>
        <taxon>Kitasatospora</taxon>
    </lineage>
</organism>
<dbReference type="Gene3D" id="1.10.260.40">
    <property type="entry name" value="lambda repressor-like DNA-binding domains"/>
    <property type="match status" value="1"/>
</dbReference>